<comment type="caution">
    <text evidence="2">The sequence shown here is derived from an EMBL/GenBank/DDBJ whole genome shotgun (WGS) entry which is preliminary data.</text>
</comment>
<dbReference type="EMBL" id="LRRQ01000119">
    <property type="protein sequence ID" value="OAM88783.1"/>
    <property type="molecule type" value="Genomic_DNA"/>
</dbReference>
<evidence type="ECO:0000313" key="2">
    <source>
        <dbReference type="EMBL" id="OAM88783.1"/>
    </source>
</evidence>
<sequence length="63" mass="6933">MKCTQKTDHGSRASASYWCARPGGKMMPCPRRNRSRLPPTRTLPRPSSTKISTYPAQPAGLST</sequence>
<dbReference type="Proteomes" id="UP000078486">
    <property type="component" value="Unassembled WGS sequence"/>
</dbReference>
<keyword evidence="3" id="KW-1185">Reference proteome</keyword>
<dbReference type="STRING" id="1184151.AW736_17305"/>
<feature type="compositionally biased region" description="Low complexity" evidence="1">
    <location>
        <begin position="36"/>
        <end position="49"/>
    </location>
</feature>
<evidence type="ECO:0000313" key="3">
    <source>
        <dbReference type="Proteomes" id="UP000078486"/>
    </source>
</evidence>
<protein>
    <submittedName>
        <fullName evidence="2">Uncharacterized protein</fullName>
    </submittedName>
</protein>
<gene>
    <name evidence="2" type="ORF">AW736_17305</name>
</gene>
<organism evidence="2 3">
    <name type="scientific">Termitidicoccus mucosus</name>
    <dbReference type="NCBI Taxonomy" id="1184151"/>
    <lineage>
        <taxon>Bacteria</taxon>
        <taxon>Pseudomonadati</taxon>
        <taxon>Verrucomicrobiota</taxon>
        <taxon>Opitutia</taxon>
        <taxon>Opitutales</taxon>
        <taxon>Opitutaceae</taxon>
        <taxon>Termitidicoccus</taxon>
    </lineage>
</organism>
<accession>A0A178IFI0</accession>
<feature type="compositionally biased region" description="Polar residues" evidence="1">
    <location>
        <begin position="50"/>
        <end position="63"/>
    </location>
</feature>
<evidence type="ECO:0000256" key="1">
    <source>
        <dbReference type="SAM" id="MobiDB-lite"/>
    </source>
</evidence>
<dbReference type="AlphaFoldDB" id="A0A178IFI0"/>
<feature type="compositionally biased region" description="Basic and acidic residues" evidence="1">
    <location>
        <begin position="1"/>
        <end position="11"/>
    </location>
</feature>
<feature type="region of interest" description="Disordered" evidence="1">
    <location>
        <begin position="1"/>
        <end position="63"/>
    </location>
</feature>
<proteinExistence type="predicted"/>
<name>A0A178IFI0_9BACT</name>
<reference evidence="2 3" key="1">
    <citation type="submission" date="2016-01" db="EMBL/GenBank/DDBJ databases">
        <title>High potential of lignocellulose degradation of a new Verrucomicrobia species.</title>
        <authorList>
            <person name="Wang Y."/>
            <person name="Shi Y."/>
            <person name="Qiu Z."/>
            <person name="Liu S."/>
            <person name="Yang H."/>
        </authorList>
    </citation>
    <scope>NUCLEOTIDE SEQUENCE [LARGE SCALE GENOMIC DNA]</scope>
    <source>
        <strain evidence="2 3">TSB47</strain>
    </source>
</reference>